<dbReference type="HOGENOM" id="CLU_834627_0_0_1"/>
<proteinExistence type="predicted"/>
<gene>
    <name evidence="1" type="ORF">M422DRAFT_271709</name>
</gene>
<keyword evidence="2" id="KW-1185">Reference proteome</keyword>
<sequence length="333" mass="37958">MATTRISIDTSYKCIAKWLEFEKEAFFPSYNRSIVVARAFIMSQSAAAHLLLFRCIYHISQMDTGRPFRLRYAHGEGLDSITADRHRGQAVGMGLFCQETTKSMPGNCAYDPGKPLCELTAYDHLKQLYRYCLSHYTRHVRELRGHVESQVLTAMMSLATADILPEHVYKNILQLIRRSSKKRADWLKDKEAAEGWAMAAIYRGKSLMPLSIWKAAPSTSNVNVQKRKNIANDKELEKRYQDLQKLEKEASIQTKKFKRVFAKGKDTEQPFKKLKSIESQYSSLLSGVKQLQDKSTGEVAMPSLKRADQLIEWSSLAALPTVDRISQALPHPH</sequence>
<organism evidence="1 2">
    <name type="scientific">Sphaerobolus stellatus (strain SS14)</name>
    <dbReference type="NCBI Taxonomy" id="990650"/>
    <lineage>
        <taxon>Eukaryota</taxon>
        <taxon>Fungi</taxon>
        <taxon>Dikarya</taxon>
        <taxon>Basidiomycota</taxon>
        <taxon>Agaricomycotina</taxon>
        <taxon>Agaricomycetes</taxon>
        <taxon>Phallomycetidae</taxon>
        <taxon>Geastrales</taxon>
        <taxon>Sphaerobolaceae</taxon>
        <taxon>Sphaerobolus</taxon>
    </lineage>
</organism>
<accession>A0A0C9UNU3</accession>
<reference evidence="1 2" key="1">
    <citation type="submission" date="2014-06" db="EMBL/GenBank/DDBJ databases">
        <title>Evolutionary Origins and Diversification of the Mycorrhizal Mutualists.</title>
        <authorList>
            <consortium name="DOE Joint Genome Institute"/>
            <consortium name="Mycorrhizal Genomics Consortium"/>
            <person name="Kohler A."/>
            <person name="Kuo A."/>
            <person name="Nagy L.G."/>
            <person name="Floudas D."/>
            <person name="Copeland A."/>
            <person name="Barry K.W."/>
            <person name="Cichocki N."/>
            <person name="Veneault-Fourrey C."/>
            <person name="LaButti K."/>
            <person name="Lindquist E.A."/>
            <person name="Lipzen A."/>
            <person name="Lundell T."/>
            <person name="Morin E."/>
            <person name="Murat C."/>
            <person name="Riley R."/>
            <person name="Ohm R."/>
            <person name="Sun H."/>
            <person name="Tunlid A."/>
            <person name="Henrissat B."/>
            <person name="Grigoriev I.V."/>
            <person name="Hibbett D.S."/>
            <person name="Martin F."/>
        </authorList>
    </citation>
    <scope>NUCLEOTIDE SEQUENCE [LARGE SCALE GENOMIC DNA]</scope>
    <source>
        <strain evidence="1 2">SS14</strain>
    </source>
</reference>
<dbReference type="Proteomes" id="UP000054279">
    <property type="component" value="Unassembled WGS sequence"/>
</dbReference>
<dbReference type="AlphaFoldDB" id="A0A0C9UNU3"/>
<evidence type="ECO:0000313" key="1">
    <source>
        <dbReference type="EMBL" id="KIJ27156.1"/>
    </source>
</evidence>
<evidence type="ECO:0000313" key="2">
    <source>
        <dbReference type="Proteomes" id="UP000054279"/>
    </source>
</evidence>
<dbReference type="EMBL" id="KN837345">
    <property type="protein sequence ID" value="KIJ27156.1"/>
    <property type="molecule type" value="Genomic_DNA"/>
</dbReference>
<protein>
    <submittedName>
        <fullName evidence="1">Uncharacterized protein</fullName>
    </submittedName>
</protein>
<name>A0A0C9UNU3_SPHS4</name>